<protein>
    <submittedName>
        <fullName evidence="1">Uncharacterized protein</fullName>
    </submittedName>
</protein>
<dbReference type="GeneID" id="89508940"/>
<evidence type="ECO:0000313" key="2">
    <source>
        <dbReference type="Proteomes" id="UP000184278"/>
    </source>
</evidence>
<name>A0A1M5QI21_BUTFI</name>
<dbReference type="EMBL" id="FQXK01000003">
    <property type="protein sequence ID" value="SHH13133.1"/>
    <property type="molecule type" value="Genomic_DNA"/>
</dbReference>
<evidence type="ECO:0000313" key="1">
    <source>
        <dbReference type="EMBL" id="SHH13133.1"/>
    </source>
</evidence>
<dbReference type="Proteomes" id="UP000184278">
    <property type="component" value="Unassembled WGS sequence"/>
</dbReference>
<keyword evidence="2" id="KW-1185">Reference proteome</keyword>
<organism evidence="1 2">
    <name type="scientific">Butyrivibrio fibrisolvens DSM 3071</name>
    <dbReference type="NCBI Taxonomy" id="1121131"/>
    <lineage>
        <taxon>Bacteria</taxon>
        <taxon>Bacillati</taxon>
        <taxon>Bacillota</taxon>
        <taxon>Clostridia</taxon>
        <taxon>Lachnospirales</taxon>
        <taxon>Lachnospiraceae</taxon>
        <taxon>Butyrivibrio</taxon>
    </lineage>
</organism>
<dbReference type="RefSeq" id="WP_073384931.1">
    <property type="nucleotide sequence ID" value="NZ_FQXK01000003.1"/>
</dbReference>
<gene>
    <name evidence="1" type="ORF">SAMN02745229_00312</name>
</gene>
<accession>A0A1M5QI21</accession>
<proteinExistence type="predicted"/>
<dbReference type="STRING" id="1121131.SAMN02745229_00312"/>
<reference evidence="2" key="1">
    <citation type="submission" date="2016-11" db="EMBL/GenBank/DDBJ databases">
        <authorList>
            <person name="Varghese N."/>
            <person name="Submissions S."/>
        </authorList>
    </citation>
    <scope>NUCLEOTIDE SEQUENCE [LARGE SCALE GENOMIC DNA]</scope>
    <source>
        <strain evidence="2">DSM 3071</strain>
    </source>
</reference>
<dbReference type="AlphaFoldDB" id="A0A1M5QI21"/>
<sequence>MALDFYIPGTRGRFPNRIQLIKTDDQLSMKLDITLFPLYCDGCGHFFPHFYINKGSKKGFVGETICPSCGRSIEVTDDGTMVEQVYINEFPVNFHNLYLLDWSYIEQADNIYDGHIIKALREKYNKFELNYLTIDELTTICSSASCVQVTGDMKFQTDTRFAALPPEINHWIEFLYRCGVDLPTYVTILQSAHDIPSLEGSAIWRMKHLDKYLEQLPVRRKTIFETEKEEIKRLKARKKKN</sequence>
<dbReference type="OrthoDB" id="2003805at2"/>